<dbReference type="EC" id="2.7.7.7" evidence="2"/>
<dbReference type="InterPro" id="IPR003593">
    <property type="entry name" value="AAA+_ATPase"/>
</dbReference>
<dbReference type="PANTHER" id="PTHR11669:SF0">
    <property type="entry name" value="PROTEIN STICHEL-LIKE 2"/>
    <property type="match status" value="1"/>
</dbReference>
<dbReference type="InterPro" id="IPR048448">
    <property type="entry name" value="DnaX-like_C"/>
</dbReference>
<keyword evidence="4" id="KW-0547">Nucleotide-binding</keyword>
<dbReference type="Proteomes" id="UP000072605">
    <property type="component" value="Unassembled WGS sequence"/>
</dbReference>
<gene>
    <name evidence="13" type="primary">dnaX</name>
    <name evidence="11" type="ORF">AS033_16645</name>
    <name evidence="12" type="ORF">RSA11_15695</name>
    <name evidence="13" type="ORF">SZL87_16715</name>
</gene>
<keyword evidence="13" id="KW-0808">Transferase</keyword>
<dbReference type="OrthoDB" id="9810148at2"/>
<dbReference type="Pfam" id="PF20964">
    <property type="entry name" value="DnaX_C"/>
    <property type="match status" value="1"/>
</dbReference>
<dbReference type="GO" id="GO:0009360">
    <property type="term" value="C:DNA polymerase III complex"/>
    <property type="evidence" value="ECO:0007669"/>
    <property type="project" value="InterPro"/>
</dbReference>
<dbReference type="RefSeq" id="WP_023469880.1">
    <property type="nucleotide sequence ID" value="NZ_FMYN01000010.1"/>
</dbReference>
<dbReference type="Gene3D" id="3.40.50.300">
    <property type="entry name" value="P-loop containing nucleotide triphosphate hydrolases"/>
    <property type="match status" value="1"/>
</dbReference>
<evidence type="ECO:0000256" key="9">
    <source>
        <dbReference type="SAM" id="MobiDB-lite"/>
    </source>
</evidence>
<protein>
    <recommendedName>
        <fullName evidence="2">DNA-directed DNA polymerase</fullName>
        <ecNumber evidence="2">2.7.7.7</ecNumber>
    </recommendedName>
</protein>
<dbReference type="GeneID" id="90839074"/>
<dbReference type="Proteomes" id="UP000053797">
    <property type="component" value="Unassembled WGS sequence"/>
</dbReference>
<evidence type="ECO:0000256" key="5">
    <source>
        <dbReference type="ARBA" id="ARBA00022833"/>
    </source>
</evidence>
<dbReference type="InterPro" id="IPR008921">
    <property type="entry name" value="DNA_pol3_clamp-load_cplx_C"/>
</dbReference>
<dbReference type="SMART" id="SM00382">
    <property type="entry name" value="AAA"/>
    <property type="match status" value="1"/>
</dbReference>
<dbReference type="InterPro" id="IPR027417">
    <property type="entry name" value="P-loop_NTPase"/>
</dbReference>
<evidence type="ECO:0000313" key="15">
    <source>
        <dbReference type="Proteomes" id="UP000072605"/>
    </source>
</evidence>
<feature type="compositionally biased region" description="Low complexity" evidence="9">
    <location>
        <begin position="391"/>
        <end position="401"/>
    </location>
</feature>
<dbReference type="FunFam" id="1.10.8.60:FF:000013">
    <property type="entry name" value="DNA polymerase III subunit gamma/tau"/>
    <property type="match status" value="1"/>
</dbReference>
<evidence type="ECO:0000313" key="12">
    <source>
        <dbReference type="EMBL" id="KTR25345.1"/>
    </source>
</evidence>
<evidence type="ECO:0000256" key="2">
    <source>
        <dbReference type="ARBA" id="ARBA00012417"/>
    </source>
</evidence>
<dbReference type="EMBL" id="LNQL01000010">
    <property type="protein sequence ID" value="KSU47452.1"/>
    <property type="molecule type" value="Genomic_DNA"/>
</dbReference>
<dbReference type="SUPFAM" id="SSF52540">
    <property type="entry name" value="P-loop containing nucleoside triphosphate hydrolases"/>
    <property type="match status" value="1"/>
</dbReference>
<dbReference type="InterPro" id="IPR012763">
    <property type="entry name" value="DNA_pol_III_sug/sutau_N"/>
</dbReference>
<reference evidence="11 14" key="1">
    <citation type="journal article" date="2015" name="Int. J. Syst. Evol. Microbiol.">
        <title>Exiguobacterium enclense sp. nov., isolated from sediment.</title>
        <authorList>
            <person name="Dastager S.G."/>
            <person name="Mawlankar R."/>
            <person name="Sonalkar V.V."/>
            <person name="Thorat M.N."/>
            <person name="Mual P."/>
            <person name="Verma A."/>
            <person name="Krishnamurthi S."/>
            <person name="Tang S.K."/>
            <person name="Li W.J."/>
        </authorList>
    </citation>
    <scope>NUCLEOTIDE SEQUENCE [LARGE SCALE GENOMIC DNA]</scope>
    <source>
        <strain evidence="11 14">NIO-1109</strain>
    </source>
</reference>
<reference evidence="13 16" key="3">
    <citation type="submission" date="2023-12" db="EMBL/GenBank/DDBJ databases">
        <authorList>
            <person name="Easwaran N."/>
            <person name="Lazarus H.P.S."/>
        </authorList>
    </citation>
    <scope>NUCLEOTIDE SEQUENCE [LARGE SCALE GENOMIC DNA]</scope>
    <source>
        <strain evidence="13 16">VIT-2023</strain>
    </source>
</reference>
<dbReference type="EMBL" id="JBAWKY010000011">
    <property type="protein sequence ID" value="MEI4464068.1"/>
    <property type="molecule type" value="Genomic_DNA"/>
</dbReference>
<dbReference type="Proteomes" id="UP001387110">
    <property type="component" value="Unassembled WGS sequence"/>
</dbReference>
<dbReference type="EMBL" id="LDQV01000040">
    <property type="protein sequence ID" value="KTR25345.1"/>
    <property type="molecule type" value="Genomic_DNA"/>
</dbReference>
<dbReference type="GO" id="GO:0003677">
    <property type="term" value="F:DNA binding"/>
    <property type="evidence" value="ECO:0007669"/>
    <property type="project" value="InterPro"/>
</dbReference>
<dbReference type="GO" id="GO:0046872">
    <property type="term" value="F:metal ion binding"/>
    <property type="evidence" value="ECO:0007669"/>
    <property type="project" value="UniProtKB-KW"/>
</dbReference>
<dbReference type="GO" id="GO:0003887">
    <property type="term" value="F:DNA-directed DNA polymerase activity"/>
    <property type="evidence" value="ECO:0007669"/>
    <property type="project" value="UniProtKB-KW"/>
</dbReference>
<name>A0A0V8GAY8_9BACL</name>
<evidence type="ECO:0000313" key="13">
    <source>
        <dbReference type="EMBL" id="MEI4464068.1"/>
    </source>
</evidence>
<dbReference type="SUPFAM" id="SSF48019">
    <property type="entry name" value="post-AAA+ oligomerization domain-like"/>
    <property type="match status" value="1"/>
</dbReference>
<dbReference type="Gene3D" id="1.20.272.10">
    <property type="match status" value="1"/>
</dbReference>
<dbReference type="AlphaFoldDB" id="A0A0V8GAY8"/>
<dbReference type="InterPro" id="IPR045085">
    <property type="entry name" value="HLD_clamp_pol_III_gamma_tau"/>
</dbReference>
<dbReference type="NCBIfam" id="NF004046">
    <property type="entry name" value="PRK05563.1"/>
    <property type="match status" value="1"/>
</dbReference>
<dbReference type="GO" id="GO:0005524">
    <property type="term" value="F:ATP binding"/>
    <property type="evidence" value="ECO:0007669"/>
    <property type="project" value="UniProtKB-KW"/>
</dbReference>
<dbReference type="InterPro" id="IPR050238">
    <property type="entry name" value="DNA_Rep/Repair_Clamp_Loader"/>
</dbReference>
<keyword evidence="3" id="KW-0479">Metal-binding</keyword>
<evidence type="ECO:0000259" key="10">
    <source>
        <dbReference type="SMART" id="SM00382"/>
    </source>
</evidence>
<dbReference type="NCBIfam" id="TIGR02397">
    <property type="entry name" value="dnaX_nterm"/>
    <property type="match status" value="1"/>
</dbReference>
<evidence type="ECO:0000256" key="1">
    <source>
        <dbReference type="ARBA" id="ARBA00006360"/>
    </source>
</evidence>
<evidence type="ECO:0000256" key="6">
    <source>
        <dbReference type="ARBA" id="ARBA00022840"/>
    </source>
</evidence>
<keyword evidence="13" id="KW-0548">Nucleotidyltransferase</keyword>
<feature type="region of interest" description="Disordered" evidence="9">
    <location>
        <begin position="390"/>
        <end position="410"/>
    </location>
</feature>
<sequence>MAYQALYRVYRPQRFDEVVGQAHITRTIQNALMEGRMSHAYLFSGPRGTGKTSLAKIIAKAINCEHAPVKEPCNTCPTCLAITEGSSPDVFEIDAASNNGVDEIREIRDKVKYPPSEAAYKVYIIDEVHMLSTGAFNALLKTLEEPPAHAIFILATTEPHKIPATIISRCQRFDVKRHEVDQLVERMQYILKDQSIEYSDTALRLIARAADGGMRDALSLLDQAVAFSNGDLNDAAVLEVTGAVEDEALLNIARALHEHQVDQLLQTLETMQRAGKDLKRFVEDLVFFYRDTLLLKASPTAVDLLERARPTDEFKQFVESIEAETCFTIIDQLHDCQQQMRLTNHPRVLVEIAFIQIAEQGRTTGQIVQSLQQEVREMKEQMHQWKSNGVPAQEAAAPQAQPKRKQGRPTVRIAKERIRQMLERAEKAQLREIQERWDHILKWILKEDGPIYSLLHESKPVLCSADTLLIEFDDGKGWHFEQVMTNERTRFVIEEALYEVCGVKREILAILSKDWHELKAEFVAKRNSSSIEEKETKQESESDQLLSETLGRFGDIVEFED</sequence>
<dbReference type="CDD" id="cd00009">
    <property type="entry name" value="AAA"/>
    <property type="match status" value="1"/>
</dbReference>
<reference evidence="12 15" key="2">
    <citation type="journal article" date="2016" name="Front. Microbiol.">
        <title>Genomic Resource of Rice Seed Associated Bacteria.</title>
        <authorList>
            <person name="Midha S."/>
            <person name="Bansal K."/>
            <person name="Sharma S."/>
            <person name="Kumar N."/>
            <person name="Patil P.P."/>
            <person name="Chaudhry V."/>
            <person name="Patil P.B."/>
        </authorList>
    </citation>
    <scope>NUCLEOTIDE SEQUENCE [LARGE SCALE GENOMIC DNA]</scope>
    <source>
        <strain evidence="12 15">RSA11</strain>
    </source>
</reference>
<proteinExistence type="inferred from homology"/>
<feature type="domain" description="AAA+ ATPase" evidence="10">
    <location>
        <begin position="37"/>
        <end position="183"/>
    </location>
</feature>
<accession>A0A0V8GAY8</accession>
<keyword evidence="7" id="KW-0239">DNA-directed DNA polymerase</keyword>
<evidence type="ECO:0000256" key="8">
    <source>
        <dbReference type="ARBA" id="ARBA00049244"/>
    </source>
</evidence>
<keyword evidence="6" id="KW-0067">ATP-binding</keyword>
<evidence type="ECO:0000256" key="4">
    <source>
        <dbReference type="ARBA" id="ARBA00022741"/>
    </source>
</evidence>
<comment type="similarity">
    <text evidence="1">Belongs to the DnaX/STICHEL family.</text>
</comment>
<keyword evidence="16" id="KW-1185">Reference proteome</keyword>
<dbReference type="PANTHER" id="PTHR11669">
    <property type="entry name" value="REPLICATION FACTOR C / DNA POLYMERASE III GAMMA-TAU SUBUNIT"/>
    <property type="match status" value="1"/>
</dbReference>
<keyword evidence="5" id="KW-0862">Zinc</keyword>
<dbReference type="PRINTS" id="PR00300">
    <property type="entry name" value="CLPPROTEASEA"/>
</dbReference>
<evidence type="ECO:0000256" key="3">
    <source>
        <dbReference type="ARBA" id="ARBA00022723"/>
    </source>
</evidence>
<evidence type="ECO:0000313" key="16">
    <source>
        <dbReference type="Proteomes" id="UP001387110"/>
    </source>
</evidence>
<dbReference type="Pfam" id="PF22608">
    <property type="entry name" value="DNAX_ATPase_lid"/>
    <property type="match status" value="1"/>
</dbReference>
<dbReference type="Pfam" id="PF13177">
    <property type="entry name" value="DNA_pol3_delta2"/>
    <property type="match status" value="1"/>
</dbReference>
<evidence type="ECO:0000313" key="14">
    <source>
        <dbReference type="Proteomes" id="UP000053797"/>
    </source>
</evidence>
<comment type="catalytic activity">
    <reaction evidence="8">
        <text>DNA(n) + a 2'-deoxyribonucleoside 5'-triphosphate = DNA(n+1) + diphosphate</text>
        <dbReference type="Rhea" id="RHEA:22508"/>
        <dbReference type="Rhea" id="RHEA-COMP:17339"/>
        <dbReference type="Rhea" id="RHEA-COMP:17340"/>
        <dbReference type="ChEBI" id="CHEBI:33019"/>
        <dbReference type="ChEBI" id="CHEBI:61560"/>
        <dbReference type="ChEBI" id="CHEBI:173112"/>
        <dbReference type="EC" id="2.7.7.7"/>
    </reaction>
</comment>
<dbReference type="GO" id="GO:0006261">
    <property type="term" value="P:DNA-templated DNA replication"/>
    <property type="evidence" value="ECO:0007669"/>
    <property type="project" value="TreeGrafter"/>
</dbReference>
<dbReference type="InterPro" id="IPR001270">
    <property type="entry name" value="ClpA/B"/>
</dbReference>
<dbReference type="Gene3D" id="1.10.8.60">
    <property type="match status" value="1"/>
</dbReference>
<dbReference type="FunFam" id="3.40.50.300:FF:000014">
    <property type="entry name" value="DNA polymerase III subunit gamma/tau"/>
    <property type="match status" value="1"/>
</dbReference>
<comment type="caution">
    <text evidence="11">The sequence shown here is derived from an EMBL/GenBank/DDBJ whole genome shotgun (WGS) entry which is preliminary data.</text>
</comment>
<evidence type="ECO:0000256" key="7">
    <source>
        <dbReference type="ARBA" id="ARBA00022932"/>
    </source>
</evidence>
<dbReference type="CDD" id="cd18137">
    <property type="entry name" value="HLD_clamp_pol_III_gamma_tau"/>
    <property type="match status" value="1"/>
</dbReference>
<evidence type="ECO:0000313" key="11">
    <source>
        <dbReference type="EMBL" id="KSU47452.1"/>
    </source>
</evidence>
<organism evidence="11 14">
    <name type="scientific">Exiguobacterium indicum</name>
    <dbReference type="NCBI Taxonomy" id="296995"/>
    <lineage>
        <taxon>Bacteria</taxon>
        <taxon>Bacillati</taxon>
        <taxon>Bacillota</taxon>
        <taxon>Bacilli</taxon>
        <taxon>Bacillales</taxon>
        <taxon>Bacillales Family XII. Incertae Sedis</taxon>
        <taxon>Exiguobacterium</taxon>
    </lineage>
</organism>